<dbReference type="Pfam" id="PF00078">
    <property type="entry name" value="RVT_1"/>
    <property type="match status" value="1"/>
</dbReference>
<keyword evidence="1" id="KW-0511">Multifunctional enzyme</keyword>
<evidence type="ECO:0000313" key="4">
    <source>
        <dbReference type="EMBL" id="MBW0473670.1"/>
    </source>
</evidence>
<dbReference type="InterPro" id="IPR043128">
    <property type="entry name" value="Rev_trsase/Diguanyl_cyclase"/>
</dbReference>
<evidence type="ECO:0008006" key="6">
    <source>
        <dbReference type="Google" id="ProtNLM"/>
    </source>
</evidence>
<evidence type="ECO:0000259" key="3">
    <source>
        <dbReference type="Pfam" id="PF17919"/>
    </source>
</evidence>
<sequence>MDLPPLSLHTSLEKQWDEEEEPEEIETVLKVVPPAYHQYRDVFAKVKAEKLPPHHACDNHIKLVGLLAPNVSKGSIRQSSSSTEAPVLFVKKKDGGLHVCVHYCKLNAVTRKNRYPVPPMNQLLAIFNGSTFFSKIDLHVYLDDIMVFSSSEEKHVKNVASVLQRLRDNKLFFKASKCVLHASSVEYLGYVFFSSVGLKMDSQKVQQILNWCQPKDIKAFQSFLGFANFYHFSLKITPKKLLLSLPFSKKTLLSSSMGKLLVSFKYSKEPFTTTPILSHFNPSLPTIVDTDASAYALGSVLSQGNHSGKNPIAFDSHKLPQLS</sequence>
<dbReference type="OrthoDB" id="2446696at2759"/>
<dbReference type="Gene3D" id="3.30.70.270">
    <property type="match status" value="3"/>
</dbReference>
<dbReference type="InterPro" id="IPR043502">
    <property type="entry name" value="DNA/RNA_pol_sf"/>
</dbReference>
<dbReference type="Proteomes" id="UP000765509">
    <property type="component" value="Unassembled WGS sequence"/>
</dbReference>
<dbReference type="PANTHER" id="PTHR37984:SF5">
    <property type="entry name" value="PROTEIN NYNRIN-LIKE"/>
    <property type="match status" value="1"/>
</dbReference>
<reference evidence="4" key="1">
    <citation type="submission" date="2021-03" db="EMBL/GenBank/DDBJ databases">
        <title>Draft genome sequence of rust myrtle Austropuccinia psidii MF-1, a brazilian biotype.</title>
        <authorList>
            <person name="Quecine M.C."/>
            <person name="Pachon D.M.R."/>
            <person name="Bonatelli M.L."/>
            <person name="Correr F.H."/>
            <person name="Franceschini L.M."/>
            <person name="Leite T.F."/>
            <person name="Margarido G.R.A."/>
            <person name="Almeida C.A."/>
            <person name="Ferrarezi J.A."/>
            <person name="Labate C.A."/>
        </authorList>
    </citation>
    <scope>NUCLEOTIDE SEQUENCE</scope>
    <source>
        <strain evidence="4">MF-1</strain>
    </source>
</reference>
<comment type="caution">
    <text evidence="4">The sequence shown here is derived from an EMBL/GenBank/DDBJ whole genome shotgun (WGS) entry which is preliminary data.</text>
</comment>
<dbReference type="GO" id="GO:0003824">
    <property type="term" value="F:catalytic activity"/>
    <property type="evidence" value="ECO:0007669"/>
    <property type="project" value="UniProtKB-KW"/>
</dbReference>
<name>A0A9Q3BZR9_9BASI</name>
<proteinExistence type="predicted"/>
<organism evidence="4 5">
    <name type="scientific">Austropuccinia psidii MF-1</name>
    <dbReference type="NCBI Taxonomy" id="1389203"/>
    <lineage>
        <taxon>Eukaryota</taxon>
        <taxon>Fungi</taxon>
        <taxon>Dikarya</taxon>
        <taxon>Basidiomycota</taxon>
        <taxon>Pucciniomycotina</taxon>
        <taxon>Pucciniomycetes</taxon>
        <taxon>Pucciniales</taxon>
        <taxon>Sphaerophragmiaceae</taxon>
        <taxon>Austropuccinia</taxon>
    </lineage>
</organism>
<dbReference type="InterPro" id="IPR050951">
    <property type="entry name" value="Retrovirus_Pol_polyprotein"/>
</dbReference>
<accession>A0A9Q3BZR9</accession>
<keyword evidence="5" id="KW-1185">Reference proteome</keyword>
<evidence type="ECO:0000256" key="1">
    <source>
        <dbReference type="ARBA" id="ARBA00023268"/>
    </source>
</evidence>
<dbReference type="EMBL" id="AVOT02003487">
    <property type="protein sequence ID" value="MBW0473670.1"/>
    <property type="molecule type" value="Genomic_DNA"/>
</dbReference>
<dbReference type="CDD" id="cd01647">
    <property type="entry name" value="RT_LTR"/>
    <property type="match status" value="1"/>
</dbReference>
<dbReference type="PANTHER" id="PTHR37984">
    <property type="entry name" value="PROTEIN CBG26694"/>
    <property type="match status" value="1"/>
</dbReference>
<dbReference type="InterPro" id="IPR000477">
    <property type="entry name" value="RT_dom"/>
</dbReference>
<dbReference type="InterPro" id="IPR041577">
    <property type="entry name" value="RT_RNaseH_2"/>
</dbReference>
<protein>
    <recommendedName>
        <fullName evidence="6">Reverse transcriptase domain-containing protein</fullName>
    </recommendedName>
</protein>
<evidence type="ECO:0000313" key="5">
    <source>
        <dbReference type="Proteomes" id="UP000765509"/>
    </source>
</evidence>
<gene>
    <name evidence="4" type="ORF">O181_013385</name>
</gene>
<feature type="domain" description="Reverse transcriptase" evidence="2">
    <location>
        <begin position="120"/>
        <end position="191"/>
    </location>
</feature>
<dbReference type="SUPFAM" id="SSF56672">
    <property type="entry name" value="DNA/RNA polymerases"/>
    <property type="match status" value="1"/>
</dbReference>
<dbReference type="AlphaFoldDB" id="A0A9Q3BZR9"/>
<dbReference type="Gene3D" id="3.10.10.10">
    <property type="entry name" value="HIV Type 1 Reverse Transcriptase, subunit A, domain 1"/>
    <property type="match status" value="1"/>
</dbReference>
<dbReference type="Pfam" id="PF17919">
    <property type="entry name" value="RT_RNaseH_2"/>
    <property type="match status" value="1"/>
</dbReference>
<feature type="domain" description="Reverse transcriptase/retrotransposon-derived protein RNase H-like" evidence="3">
    <location>
        <begin position="263"/>
        <end position="320"/>
    </location>
</feature>
<evidence type="ECO:0000259" key="2">
    <source>
        <dbReference type="Pfam" id="PF00078"/>
    </source>
</evidence>